<dbReference type="Gene3D" id="1.10.287.110">
    <property type="entry name" value="DnaJ domain"/>
    <property type="match status" value="1"/>
</dbReference>
<dbReference type="PANTHER" id="PTHR46620:SF1">
    <property type="entry name" value="J DOMAIN-CONTAINING PROTEIN SPF31"/>
    <property type="match status" value="1"/>
</dbReference>
<dbReference type="EMBL" id="CP115611">
    <property type="protein sequence ID" value="WBW71886.1"/>
    <property type="molecule type" value="Genomic_DNA"/>
</dbReference>
<evidence type="ECO:0000256" key="1">
    <source>
        <dbReference type="SAM" id="MobiDB-lite"/>
    </source>
</evidence>
<dbReference type="Pfam" id="PF00226">
    <property type="entry name" value="DnaJ"/>
    <property type="match status" value="1"/>
</dbReference>
<dbReference type="InterPro" id="IPR036869">
    <property type="entry name" value="J_dom_sf"/>
</dbReference>
<dbReference type="PROSITE" id="PS50076">
    <property type="entry name" value="DNAJ_2"/>
    <property type="match status" value="1"/>
</dbReference>
<dbReference type="KEGG" id="som:SOMG_01392"/>
<reference evidence="3 4" key="1">
    <citation type="journal article" date="2023" name="G3 (Bethesda)">
        <title>A high-quality reference genome for the fission yeast Schizosaccharomyces osmophilus.</title>
        <authorList>
            <person name="Jia G.S."/>
            <person name="Zhang W.C."/>
            <person name="Liang Y."/>
            <person name="Liu X.H."/>
            <person name="Rhind N."/>
            <person name="Pidoux A."/>
            <person name="Brysch-Herzberg M."/>
            <person name="Du L.L."/>
        </authorList>
    </citation>
    <scope>NUCLEOTIDE SEQUENCE [LARGE SCALE GENOMIC DNA]</scope>
    <source>
        <strain evidence="3 4">CBS 15793</strain>
    </source>
</reference>
<organism evidence="3 4">
    <name type="scientific">Schizosaccharomyces osmophilus</name>
    <dbReference type="NCBI Taxonomy" id="2545709"/>
    <lineage>
        <taxon>Eukaryota</taxon>
        <taxon>Fungi</taxon>
        <taxon>Dikarya</taxon>
        <taxon>Ascomycota</taxon>
        <taxon>Taphrinomycotina</taxon>
        <taxon>Schizosaccharomycetes</taxon>
        <taxon>Schizosaccharomycetales</taxon>
        <taxon>Schizosaccharomycetaceae</taxon>
        <taxon>Schizosaccharomyces</taxon>
    </lineage>
</organism>
<dbReference type="SUPFAM" id="SSF46565">
    <property type="entry name" value="Chaperone J-domain"/>
    <property type="match status" value="1"/>
</dbReference>
<evidence type="ECO:0000313" key="4">
    <source>
        <dbReference type="Proteomes" id="UP001212411"/>
    </source>
</evidence>
<accession>A0AAE9WAK4</accession>
<dbReference type="PRINTS" id="PR00625">
    <property type="entry name" value="JDOMAIN"/>
</dbReference>
<dbReference type="InterPro" id="IPR001623">
    <property type="entry name" value="DnaJ_domain"/>
</dbReference>
<dbReference type="RefSeq" id="XP_056036129.1">
    <property type="nucleotide sequence ID" value="XM_056180185.1"/>
</dbReference>
<evidence type="ECO:0000313" key="3">
    <source>
        <dbReference type="EMBL" id="WBW71886.1"/>
    </source>
</evidence>
<dbReference type="SMART" id="SM00271">
    <property type="entry name" value="DnaJ"/>
    <property type="match status" value="1"/>
</dbReference>
<gene>
    <name evidence="3" type="primary">spf31</name>
    <name evidence="3" type="ORF">SOMG_01392</name>
</gene>
<name>A0AAE9WAK4_9SCHI</name>
<dbReference type="CDD" id="cd06257">
    <property type="entry name" value="DnaJ"/>
    <property type="match status" value="1"/>
</dbReference>
<sequence length="209" mass="24886">MSDVDKLLNRVETTLNKGREIERIIASFKLNAYDVLGILPGMTVDDINNLYRKISLMIHPDKNRENPKAADAFNILKKAQSDLHNENIRDSLDSAYTTARNQLIAEKKLKWDSEEVKSEDFLFDLRIRWRDILIEDEIARRRARQLELSYQQREQAKKDEETKDRKRRMESDKVWEETRDDRVNNWQDYLHKTKKSTIKKKNKKPKVLG</sequence>
<keyword evidence="4" id="KW-1185">Reference proteome</keyword>
<protein>
    <submittedName>
        <fullName evidence="3">DNAJ protein, splicing factor Spf31</fullName>
    </submittedName>
</protein>
<dbReference type="Proteomes" id="UP001212411">
    <property type="component" value="Chromosome 1"/>
</dbReference>
<dbReference type="GeneID" id="80874874"/>
<dbReference type="AlphaFoldDB" id="A0AAE9WAK4"/>
<dbReference type="PANTHER" id="PTHR46620">
    <property type="entry name" value="J DOMAIN-CONTAINING PROTEIN SPF31"/>
    <property type="match status" value="1"/>
</dbReference>
<evidence type="ECO:0000259" key="2">
    <source>
        <dbReference type="PROSITE" id="PS50076"/>
    </source>
</evidence>
<feature type="region of interest" description="Disordered" evidence="1">
    <location>
        <begin position="149"/>
        <end position="175"/>
    </location>
</feature>
<proteinExistence type="predicted"/>
<feature type="domain" description="J" evidence="2">
    <location>
        <begin position="31"/>
        <end position="96"/>
    </location>
</feature>
<feature type="compositionally biased region" description="Basic and acidic residues" evidence="1">
    <location>
        <begin position="154"/>
        <end position="175"/>
    </location>
</feature>